<dbReference type="AlphaFoldDB" id="A0A382X979"/>
<dbReference type="GO" id="GO:0005829">
    <property type="term" value="C:cytosol"/>
    <property type="evidence" value="ECO:0007669"/>
    <property type="project" value="TreeGrafter"/>
</dbReference>
<feature type="non-terminal residue" evidence="2">
    <location>
        <position position="271"/>
    </location>
</feature>
<dbReference type="PANTHER" id="PTHR11365">
    <property type="entry name" value="5-OXOPROLINASE RELATED"/>
    <property type="match status" value="1"/>
</dbReference>
<dbReference type="Pfam" id="PF02538">
    <property type="entry name" value="Hydantoinase_B"/>
    <property type="match status" value="1"/>
</dbReference>
<dbReference type="GO" id="GO:0017168">
    <property type="term" value="F:5-oxoprolinase (ATP-hydrolyzing) activity"/>
    <property type="evidence" value="ECO:0007669"/>
    <property type="project" value="TreeGrafter"/>
</dbReference>
<dbReference type="PANTHER" id="PTHR11365:SF2">
    <property type="entry name" value="5-OXOPROLINASE"/>
    <property type="match status" value="1"/>
</dbReference>
<dbReference type="GO" id="GO:0006749">
    <property type="term" value="P:glutathione metabolic process"/>
    <property type="evidence" value="ECO:0007669"/>
    <property type="project" value="TreeGrafter"/>
</dbReference>
<organism evidence="2">
    <name type="scientific">marine metagenome</name>
    <dbReference type="NCBI Taxonomy" id="408172"/>
    <lineage>
        <taxon>unclassified sequences</taxon>
        <taxon>metagenomes</taxon>
        <taxon>ecological metagenomes</taxon>
    </lineage>
</organism>
<protein>
    <recommendedName>
        <fullName evidence="1">Hydantoinase B/oxoprolinase domain-containing protein</fullName>
    </recommendedName>
</protein>
<dbReference type="InterPro" id="IPR003692">
    <property type="entry name" value="Hydantoinase_B"/>
</dbReference>
<sequence>EGISELLLEPGKIEREPGESAMSGARNLADNISDLKAQVAANQRGIDLLLEMVDHYSLQTVQAYMKYIQENAEQAVRSMLQNLSLREGMDELDSLEAIDHLDDGSPIALKITIDRKDGSAVFDFSGTGPELWGNLNAPLAVTNSAILYGLRCLIRQDIPLNQGCLNPIRVIVPPGTLLSPSEKAGVVGGNVLTSQRVTDVIFRAFHASAASQGCTNNFTFGNHRFGYYETIGGGSGAGDSWHGTSGVHTHMTNTRITDPEILERRFPVMLR</sequence>
<dbReference type="EMBL" id="UINC01166025">
    <property type="protein sequence ID" value="SVD67746.1"/>
    <property type="molecule type" value="Genomic_DNA"/>
</dbReference>
<reference evidence="2" key="1">
    <citation type="submission" date="2018-05" db="EMBL/GenBank/DDBJ databases">
        <authorList>
            <person name="Lanie J.A."/>
            <person name="Ng W.-L."/>
            <person name="Kazmierczak K.M."/>
            <person name="Andrzejewski T.M."/>
            <person name="Davidsen T.M."/>
            <person name="Wayne K.J."/>
            <person name="Tettelin H."/>
            <person name="Glass J.I."/>
            <person name="Rusch D."/>
            <person name="Podicherti R."/>
            <person name="Tsui H.-C.T."/>
            <person name="Winkler M.E."/>
        </authorList>
    </citation>
    <scope>NUCLEOTIDE SEQUENCE</scope>
</reference>
<gene>
    <name evidence="2" type="ORF">METZ01_LOCUS420600</name>
</gene>
<feature type="domain" description="Hydantoinase B/oxoprolinase" evidence="1">
    <location>
        <begin position="11"/>
        <end position="271"/>
    </location>
</feature>
<evidence type="ECO:0000259" key="1">
    <source>
        <dbReference type="Pfam" id="PF02538"/>
    </source>
</evidence>
<evidence type="ECO:0000313" key="2">
    <source>
        <dbReference type="EMBL" id="SVD67746.1"/>
    </source>
</evidence>
<proteinExistence type="predicted"/>
<dbReference type="InterPro" id="IPR045079">
    <property type="entry name" value="Oxoprolinase-like"/>
</dbReference>
<accession>A0A382X979</accession>
<name>A0A382X979_9ZZZZ</name>
<feature type="non-terminal residue" evidence="2">
    <location>
        <position position="1"/>
    </location>
</feature>